<keyword evidence="18" id="KW-1015">Disulfide bond</keyword>
<evidence type="ECO:0000313" key="24">
    <source>
        <dbReference type="EMBL" id="JAP44407.1"/>
    </source>
</evidence>
<evidence type="ECO:0000256" key="5">
    <source>
        <dbReference type="ARBA" id="ARBA00022989"/>
    </source>
</evidence>
<dbReference type="Pfam" id="PF10613">
    <property type="entry name" value="Lig_chan-Glu_bd"/>
    <property type="match status" value="1"/>
</dbReference>
<dbReference type="EMBL" id="GEEE01018818">
    <property type="protein sequence ID" value="JAP44407.1"/>
    <property type="molecule type" value="Transcribed_RNA"/>
</dbReference>
<dbReference type="InterPro" id="IPR015683">
    <property type="entry name" value="Ionotropic_Glu_rcpt"/>
</dbReference>
<keyword evidence="14" id="KW-0407">Ion channel</keyword>
<evidence type="ECO:0000256" key="7">
    <source>
        <dbReference type="ARBA" id="ARBA00023054"/>
    </source>
</evidence>
<keyword evidence="7" id="KW-0175">Coiled coil</keyword>
<evidence type="ECO:0000256" key="14">
    <source>
        <dbReference type="ARBA" id="ARBA00023303"/>
    </source>
</evidence>
<feature type="compositionally biased region" description="Low complexity" evidence="19">
    <location>
        <begin position="1053"/>
        <end position="1066"/>
    </location>
</feature>
<feature type="chain" id="PRO_5007050897" evidence="21">
    <location>
        <begin position="21"/>
        <end position="1153"/>
    </location>
</feature>
<evidence type="ECO:0000256" key="1">
    <source>
        <dbReference type="ARBA" id="ARBA00004651"/>
    </source>
</evidence>
<keyword evidence="21" id="KW-0732">Signal</keyword>
<dbReference type="InterPro" id="IPR001508">
    <property type="entry name" value="Iono_Glu_rcpt_met"/>
</dbReference>
<organism evidence="24">
    <name type="scientific">Schistocephalus solidus</name>
    <name type="common">Tapeworm</name>
    <dbReference type="NCBI Taxonomy" id="70667"/>
    <lineage>
        <taxon>Eukaryota</taxon>
        <taxon>Metazoa</taxon>
        <taxon>Spiralia</taxon>
        <taxon>Lophotrochozoa</taxon>
        <taxon>Platyhelminthes</taxon>
        <taxon>Cestoda</taxon>
        <taxon>Eucestoda</taxon>
        <taxon>Diphyllobothriidea</taxon>
        <taxon>Diphyllobothriidae</taxon>
        <taxon>Schistocephalus</taxon>
    </lineage>
</organism>
<feature type="disulfide bond" evidence="18">
    <location>
        <begin position="868"/>
        <end position="924"/>
    </location>
</feature>
<reference evidence="24" key="1">
    <citation type="submission" date="2016-01" db="EMBL/GenBank/DDBJ databases">
        <title>Reference transcriptome for the parasite Schistocephalus solidus: insights into the molecular evolution of parasitism.</title>
        <authorList>
            <person name="Hebert F.O."/>
            <person name="Grambauer S."/>
            <person name="Barber I."/>
            <person name="Landry C.R."/>
            <person name="Aubin-Horth N."/>
        </authorList>
    </citation>
    <scope>NUCLEOTIDE SEQUENCE</scope>
</reference>
<evidence type="ECO:0000256" key="10">
    <source>
        <dbReference type="ARBA" id="ARBA00023170"/>
    </source>
</evidence>
<evidence type="ECO:0000256" key="16">
    <source>
        <dbReference type="PIRSR" id="PIRSR601508-1"/>
    </source>
</evidence>
<evidence type="ECO:0000256" key="21">
    <source>
        <dbReference type="SAM" id="SignalP"/>
    </source>
</evidence>
<comment type="subcellular location">
    <subcellularLocation>
        <location evidence="1">Cell membrane</location>
        <topology evidence="1">Multi-pass membrane protein</topology>
    </subcellularLocation>
    <subcellularLocation>
        <location evidence="15">Postsynaptic cell membrane</location>
    </subcellularLocation>
</comment>
<keyword evidence="6" id="KW-0770">Synapse</keyword>
<dbReference type="Pfam" id="PF00060">
    <property type="entry name" value="Lig_chan"/>
    <property type="match status" value="1"/>
</dbReference>
<keyword evidence="3" id="KW-1003">Cell membrane</keyword>
<keyword evidence="13" id="KW-1071">Ligand-gated ion channel</keyword>
<evidence type="ECO:0000256" key="17">
    <source>
        <dbReference type="PIRSR" id="PIRSR601508-2"/>
    </source>
</evidence>
<dbReference type="AlphaFoldDB" id="A0A0X3P3N2"/>
<feature type="site" description="Interaction with the cone snail toxin Con-ikot-ikot" evidence="17">
    <location>
        <position position="818"/>
    </location>
</feature>
<dbReference type="SMART" id="SM00079">
    <property type="entry name" value="PBPe"/>
    <property type="match status" value="1"/>
</dbReference>
<feature type="site" description="Crucial to convey clamshell closure to channel opening" evidence="17">
    <location>
        <position position="788"/>
    </location>
</feature>
<feature type="transmembrane region" description="Helical" evidence="20">
    <location>
        <begin position="759"/>
        <end position="781"/>
    </location>
</feature>
<proteinExistence type="predicted"/>
<keyword evidence="5 20" id="KW-1133">Transmembrane helix</keyword>
<evidence type="ECO:0000259" key="22">
    <source>
        <dbReference type="SMART" id="SM00079"/>
    </source>
</evidence>
<dbReference type="Gene3D" id="3.40.190.10">
    <property type="entry name" value="Periplasmic binding protein-like II"/>
    <property type="match status" value="2"/>
</dbReference>
<evidence type="ECO:0000256" key="8">
    <source>
        <dbReference type="ARBA" id="ARBA00023065"/>
    </source>
</evidence>
<dbReference type="PRINTS" id="PR00177">
    <property type="entry name" value="NMDARECEPTOR"/>
</dbReference>
<keyword evidence="9 20" id="KW-0472">Membrane</keyword>
<dbReference type="GO" id="GO:0045211">
    <property type="term" value="C:postsynaptic membrane"/>
    <property type="evidence" value="ECO:0007669"/>
    <property type="project" value="UniProtKB-SubCell"/>
</dbReference>
<feature type="domain" description="Ionotropic glutamate receptor L-glutamate and glycine-binding" evidence="23">
    <location>
        <begin position="508"/>
        <end position="583"/>
    </location>
</feature>
<dbReference type="InterPro" id="IPR028082">
    <property type="entry name" value="Peripla_BP_I"/>
</dbReference>
<feature type="transmembrane region" description="Helical" evidence="20">
    <location>
        <begin position="939"/>
        <end position="963"/>
    </location>
</feature>
<evidence type="ECO:0000256" key="11">
    <source>
        <dbReference type="ARBA" id="ARBA00023180"/>
    </source>
</evidence>
<feature type="domain" description="Ionotropic glutamate receptor C-terminal" evidence="22">
    <location>
        <begin position="513"/>
        <end position="919"/>
    </location>
</feature>
<feature type="transmembrane region" description="Helical" evidence="20">
    <location>
        <begin position="638"/>
        <end position="656"/>
    </location>
</feature>
<dbReference type="FunFam" id="3.40.190.10:FF:000010">
    <property type="entry name" value="glutamate receptor ionotropic, NMDA 1 isoform X1"/>
    <property type="match status" value="1"/>
</dbReference>
<dbReference type="FunFam" id="3.40.190.10:FF:000078">
    <property type="entry name" value="glutamate receptor ionotropic, NMDA 3B"/>
    <property type="match status" value="1"/>
</dbReference>
<dbReference type="GO" id="GO:0043226">
    <property type="term" value="C:organelle"/>
    <property type="evidence" value="ECO:0007669"/>
    <property type="project" value="UniProtKB-ARBA"/>
</dbReference>
<evidence type="ECO:0000256" key="19">
    <source>
        <dbReference type="SAM" id="MobiDB-lite"/>
    </source>
</evidence>
<sequence>MSREYLSLFIVVLLVDCVSSSDENVDFTIGALLSSEVVISQFNQSVESVRTRINGKIITFSTITDILSSNALTASKQFCRMLAAKNGRLFALVVSNPPHALNSPPLSVSFIAALYGIPVIGVSSRHAIFSDKYAHSSFLRTVPPYSQEAEVWLELIVHFNWHEIVLIHSNGQEAKALLSQLERQEQTKAFKITRTVAVNTAEEDIVSYNELYRLLDPVRTGQTRSIFLFVTREYSEHIIDVATRMGLFDKEWAWVFSEQCLGAKNLPQGILSVRLTHPEESHHVDDAANVATQGILNLLRREPDAMLNVQSVKSCDQNLDVSELHGNALRDPSLAWFVSLPKLYKTMISVTLEDGQTGHVQFDSQGDRVGSVYDIVNAQLPGGNQAHCHTRPCSPSLVPVGTYGFSQKLDDPRTPGVKTAQLSIDVARIHWPGHYRLTAVRKICLKRGQRGECANHVEREVPVAPPSFKRKTHLKVVTIQSTPFVNRVLKLPGMRCNSSDRPDVLKAQVDCTHTNATTGQVTEYCCYGYCIDLLRRLANRTGLQVNPTTFTFDLHLVGDGQMGEELTVNDTKVWNGIVGELVTGLADLAVAPMTITPERLTRIDFTKPFKYLGITMLVKRERSKSNLASFLQPFESTLWVLVGVSVNVVAFLLYILDHFSALNYLRRAKSRPGSPPPPTSISIISYTASKNAPGVSSEAGEKKTPALGSGQLQPAGSAAKPEDNFTLSSSMWFTWGILLNSGISEETPKAFSTRALGMVWAGFAMIIVASYTANLAAFLVLDRPEASISGIDDARLRNPQRDFTFATVRGSPVELYFKSQVEYVTIYRTMEGRNVETVEEGIQAVKSGALKAFIWDSARLNYEASHDCELVTAGEVFGRTGYALAMKPGNPWLYELSQAVLSFHERGFMETLDTQWIFSSTEVCANTESSPATLELPNMAGVFIMVAVGIITGLLLLLIEIACDRRRKEKKRRAVAVRKAGLLWRQKVQQRRLLITGQKLNSHTAGALPTFVDECKKHKSTWSSSSMEPLTKMARPSPSPFATVMPPQTSLPSLPCTPLLLPSPSSESKPQYSLVHSTSRPPSPSQLQLTNNTRPASYQSTLKYCTQGPETHKNQLYGPRMRVGVSRPRRKFTRIVSTASVNFPASPKKNVRI</sequence>
<evidence type="ECO:0000256" key="3">
    <source>
        <dbReference type="ARBA" id="ARBA00022475"/>
    </source>
</evidence>
<keyword evidence="12" id="KW-0628">Postsynaptic cell membrane</keyword>
<evidence type="ECO:0000256" key="4">
    <source>
        <dbReference type="ARBA" id="ARBA00022692"/>
    </source>
</evidence>
<dbReference type="InterPro" id="IPR019594">
    <property type="entry name" value="Glu/Gly-bd"/>
</dbReference>
<feature type="binding site" evidence="16">
    <location>
        <position position="599"/>
    </location>
    <ligand>
        <name>L-glutamate</name>
        <dbReference type="ChEBI" id="CHEBI:29985"/>
    </ligand>
</feature>
<dbReference type="SMART" id="SM00918">
    <property type="entry name" value="Lig_chan-Glu_bd"/>
    <property type="match status" value="1"/>
</dbReference>
<dbReference type="SUPFAM" id="SSF53822">
    <property type="entry name" value="Periplasmic binding protein-like I"/>
    <property type="match status" value="1"/>
</dbReference>
<evidence type="ECO:0000256" key="12">
    <source>
        <dbReference type="ARBA" id="ARBA00023257"/>
    </source>
</evidence>
<dbReference type="InterPro" id="IPR001828">
    <property type="entry name" value="ANF_lig-bd_rcpt"/>
</dbReference>
<evidence type="ECO:0000256" key="13">
    <source>
        <dbReference type="ARBA" id="ARBA00023286"/>
    </source>
</evidence>
<name>A0A0X3P3N2_SCHSO</name>
<gene>
    <name evidence="24" type="primary">NMDA1</name>
    <name evidence="24" type="ORF">TR124438</name>
</gene>
<protein>
    <submittedName>
        <fullName evidence="24">Glutamate [NMDA] receptor subunit 1</fullName>
    </submittedName>
</protein>
<evidence type="ECO:0000259" key="23">
    <source>
        <dbReference type="SMART" id="SM00918"/>
    </source>
</evidence>
<evidence type="ECO:0000256" key="6">
    <source>
        <dbReference type="ARBA" id="ARBA00023018"/>
    </source>
</evidence>
<dbReference type="InterPro" id="IPR001320">
    <property type="entry name" value="Iontro_rcpt_C"/>
</dbReference>
<feature type="signal peptide" evidence="21">
    <location>
        <begin position="1"/>
        <end position="20"/>
    </location>
</feature>
<keyword evidence="4 20" id="KW-0812">Transmembrane</keyword>
<feature type="compositionally biased region" description="Polar residues" evidence="19">
    <location>
        <begin position="1067"/>
        <end position="1093"/>
    </location>
</feature>
<keyword evidence="8" id="KW-0406">Ion transport</keyword>
<evidence type="ECO:0000256" key="9">
    <source>
        <dbReference type="ARBA" id="ARBA00023136"/>
    </source>
</evidence>
<dbReference type="SUPFAM" id="SSF53850">
    <property type="entry name" value="Periplasmic binding protein-like II"/>
    <property type="match status" value="1"/>
</dbReference>
<keyword evidence="2" id="KW-0813">Transport</keyword>
<evidence type="ECO:0000256" key="2">
    <source>
        <dbReference type="ARBA" id="ARBA00022448"/>
    </source>
</evidence>
<evidence type="ECO:0000256" key="18">
    <source>
        <dbReference type="PIRSR" id="PIRSR601508-3"/>
    </source>
</evidence>
<dbReference type="GO" id="GO:0015276">
    <property type="term" value="F:ligand-gated monoatomic ion channel activity"/>
    <property type="evidence" value="ECO:0007669"/>
    <property type="project" value="InterPro"/>
</dbReference>
<evidence type="ECO:0000256" key="20">
    <source>
        <dbReference type="SAM" id="Phobius"/>
    </source>
</evidence>
<dbReference type="Pfam" id="PF01094">
    <property type="entry name" value="ANF_receptor"/>
    <property type="match status" value="1"/>
</dbReference>
<feature type="region of interest" description="Disordered" evidence="19">
    <location>
        <begin position="1053"/>
        <end position="1093"/>
    </location>
</feature>
<keyword evidence="11" id="KW-0325">Glycoprotein</keyword>
<feature type="region of interest" description="Disordered" evidence="19">
    <location>
        <begin position="694"/>
        <end position="721"/>
    </location>
</feature>
<feature type="binding site" evidence="16">
    <location>
        <position position="594"/>
    </location>
    <ligand>
        <name>L-glutamate</name>
        <dbReference type="ChEBI" id="CHEBI:29985"/>
    </ligand>
</feature>
<dbReference type="GO" id="GO:0038023">
    <property type="term" value="F:signaling receptor activity"/>
    <property type="evidence" value="ECO:0007669"/>
    <property type="project" value="InterPro"/>
</dbReference>
<feature type="binding site" evidence="16">
    <location>
        <position position="856"/>
    </location>
    <ligand>
        <name>L-glutamate</name>
        <dbReference type="ChEBI" id="CHEBI:29985"/>
    </ligand>
</feature>
<dbReference type="Gene3D" id="3.40.50.2300">
    <property type="match status" value="2"/>
</dbReference>
<dbReference type="PANTHER" id="PTHR18966">
    <property type="entry name" value="IONOTROPIC GLUTAMATE RECEPTOR"/>
    <property type="match status" value="1"/>
</dbReference>
<keyword evidence="10 24" id="KW-0675">Receptor</keyword>
<evidence type="ECO:0000256" key="15">
    <source>
        <dbReference type="ARBA" id="ARBA00034100"/>
    </source>
</evidence>
<accession>A0A0X3P3N2</accession>
<feature type="binding site" evidence="16">
    <location>
        <position position="592"/>
    </location>
    <ligand>
        <name>L-glutamate</name>
        <dbReference type="ChEBI" id="CHEBI:29985"/>
    </ligand>
</feature>